<evidence type="ECO:0000259" key="8">
    <source>
        <dbReference type="PROSITE" id="PS50165"/>
    </source>
</evidence>
<evidence type="ECO:0000256" key="2">
    <source>
        <dbReference type="ARBA" id="ARBA00022763"/>
    </source>
</evidence>
<evidence type="ECO:0000259" key="7">
    <source>
        <dbReference type="PROSITE" id="PS50164"/>
    </source>
</evidence>
<dbReference type="InterPro" id="IPR036876">
    <property type="entry name" value="UVR_dom_sf"/>
</dbReference>
<dbReference type="SMART" id="SM00465">
    <property type="entry name" value="GIYc"/>
    <property type="match status" value="1"/>
</dbReference>
<dbReference type="InterPro" id="IPR047296">
    <property type="entry name" value="GIY-YIG_UvrC_Cho"/>
</dbReference>
<dbReference type="FunFam" id="3.40.1440.10:FF:000001">
    <property type="entry name" value="UvrABC system protein C"/>
    <property type="match status" value="1"/>
</dbReference>
<evidence type="ECO:0000259" key="6">
    <source>
        <dbReference type="PROSITE" id="PS50151"/>
    </source>
</evidence>
<evidence type="ECO:0000313" key="9">
    <source>
        <dbReference type="EMBL" id="MCA9301935.1"/>
    </source>
</evidence>
<protein>
    <submittedName>
        <fullName evidence="9">GIY-YIG nuclease family protein</fullName>
    </submittedName>
</protein>
<evidence type="ECO:0000256" key="3">
    <source>
        <dbReference type="ARBA" id="ARBA00022769"/>
    </source>
</evidence>
<reference evidence="9" key="1">
    <citation type="submission" date="2020-04" db="EMBL/GenBank/DDBJ databases">
        <authorList>
            <person name="Zhang T."/>
        </authorList>
    </citation>
    <scope>NUCLEOTIDE SEQUENCE</scope>
    <source>
        <strain evidence="9">HKST-UBA80</strain>
    </source>
</reference>
<feature type="domain" description="UvrC family homology region profile" evidence="8">
    <location>
        <begin position="282"/>
        <end position="385"/>
    </location>
</feature>
<accession>A0A955E106</accession>
<reference evidence="9" key="2">
    <citation type="journal article" date="2021" name="Microbiome">
        <title>Successional dynamics and alternative stable states in a saline activated sludge microbial community over 9 years.</title>
        <authorList>
            <person name="Wang Y."/>
            <person name="Ye J."/>
            <person name="Ju F."/>
            <person name="Liu L."/>
            <person name="Boyd J.A."/>
            <person name="Deng Y."/>
            <person name="Parks D.H."/>
            <person name="Jiang X."/>
            <person name="Yin X."/>
            <person name="Woodcroft B.J."/>
            <person name="Tyson G.W."/>
            <person name="Hugenholtz P."/>
            <person name="Polz M.F."/>
            <person name="Zhang T."/>
        </authorList>
    </citation>
    <scope>NUCLEOTIDE SEQUENCE</scope>
    <source>
        <strain evidence="9">HKST-UBA80</strain>
    </source>
</reference>
<dbReference type="AlphaFoldDB" id="A0A955E106"/>
<dbReference type="InterPro" id="IPR050066">
    <property type="entry name" value="UvrABC_protein_C"/>
</dbReference>
<dbReference type="SUPFAM" id="SSF82771">
    <property type="entry name" value="GIY-YIG endonuclease"/>
    <property type="match status" value="1"/>
</dbReference>
<dbReference type="InterPro" id="IPR001162">
    <property type="entry name" value="UvrC_RNase_H_dom"/>
</dbReference>
<name>A0A955E106_UNCKA</name>
<comment type="caution">
    <text evidence="9">The sequence shown here is derived from an EMBL/GenBank/DDBJ whole genome shotgun (WGS) entry which is preliminary data.</text>
</comment>
<dbReference type="Gene3D" id="3.30.420.340">
    <property type="entry name" value="UvrC, RNAse H endonuclease domain"/>
    <property type="match status" value="1"/>
</dbReference>
<keyword evidence="5" id="KW-0234">DNA repair</keyword>
<dbReference type="Pfam" id="PF01541">
    <property type="entry name" value="GIY-YIG"/>
    <property type="match status" value="1"/>
</dbReference>
<gene>
    <name evidence="9" type="ORF">KDA10_01025</name>
</gene>
<organism evidence="9 10">
    <name type="scientific">candidate division WWE3 bacterium</name>
    <dbReference type="NCBI Taxonomy" id="2053526"/>
    <lineage>
        <taxon>Bacteria</taxon>
        <taxon>Katanobacteria</taxon>
    </lineage>
</organism>
<evidence type="ECO:0000256" key="5">
    <source>
        <dbReference type="ARBA" id="ARBA00023204"/>
    </source>
</evidence>
<dbReference type="Gene3D" id="3.40.1440.10">
    <property type="entry name" value="GIY-YIG endonuclease"/>
    <property type="match status" value="1"/>
</dbReference>
<dbReference type="PROSITE" id="PS50151">
    <property type="entry name" value="UVR"/>
    <property type="match status" value="1"/>
</dbReference>
<feature type="domain" description="UVR" evidence="6">
    <location>
        <begin position="218"/>
        <end position="253"/>
    </location>
</feature>
<dbReference type="CDD" id="cd10434">
    <property type="entry name" value="GIY-YIG_UvrC_Cho"/>
    <property type="match status" value="1"/>
</dbReference>
<dbReference type="EMBL" id="JAGQNY010000003">
    <property type="protein sequence ID" value="MCA9301935.1"/>
    <property type="molecule type" value="Genomic_DNA"/>
</dbReference>
<dbReference type="PROSITE" id="PS50164">
    <property type="entry name" value="GIY_YIG"/>
    <property type="match status" value="1"/>
</dbReference>
<keyword evidence="4" id="KW-0267">Excision nuclease</keyword>
<keyword evidence="1" id="KW-0963">Cytoplasm</keyword>
<sequence>MQTANLTEKLERLPKSPGVYLFLNNKSKVIYVGKAKYLPTRVKSYFQQDVTLGTKTQRLVASIYDLDYIETRTELDALLLEAELIKRYKPRYNIALKDDKSYVYIVIRNESVAVQARSRPVNIPKILVLRAQEIEKKDTVFGPFPEARVVRNTVRRLRRIFPFRDCSISKFNKYSKMQKPCLYGHIGVCPAPCLHAGGLVAHQKSIVAMKKILSGQSNRLLIEYKNLMQKASSEQRFEEAIEYRNTVSRLEYVSKNPSSATDYIQNPTLAEDSRQLALKSIALNIPLLNSPPVRIECYDISNISGKNAVGSMVVAIDGRIDKSEYRKFKIQTKTTPDDFYMMSEVLYRRLKREISTQASSTKWGMPDLIVLDGGKGQVSAVLEVFTKLNIDIPLIGIAKKFETLVYFKDGKFNELSLQKDDEGLKLIQQLRDEAHRFAQSYFHKLRLKELKS</sequence>
<dbReference type="PANTHER" id="PTHR30562">
    <property type="entry name" value="UVRC/OXIDOREDUCTASE"/>
    <property type="match status" value="1"/>
</dbReference>
<dbReference type="GO" id="GO:0009381">
    <property type="term" value="F:excinuclease ABC activity"/>
    <property type="evidence" value="ECO:0007669"/>
    <property type="project" value="InterPro"/>
</dbReference>
<evidence type="ECO:0000256" key="4">
    <source>
        <dbReference type="ARBA" id="ARBA00022881"/>
    </source>
</evidence>
<dbReference type="GO" id="GO:0006289">
    <property type="term" value="P:nucleotide-excision repair"/>
    <property type="evidence" value="ECO:0007669"/>
    <property type="project" value="InterPro"/>
</dbReference>
<keyword evidence="2" id="KW-0227">DNA damage</keyword>
<feature type="domain" description="GIY-YIG" evidence="7">
    <location>
        <begin position="15"/>
        <end position="94"/>
    </location>
</feature>
<dbReference type="Pfam" id="PF02151">
    <property type="entry name" value="UVR"/>
    <property type="match status" value="1"/>
</dbReference>
<dbReference type="InterPro" id="IPR035901">
    <property type="entry name" value="GIY-YIG_endonuc_sf"/>
</dbReference>
<dbReference type="GO" id="GO:0009380">
    <property type="term" value="C:excinuclease repair complex"/>
    <property type="evidence" value="ECO:0007669"/>
    <property type="project" value="TreeGrafter"/>
</dbReference>
<dbReference type="Proteomes" id="UP000714817">
    <property type="component" value="Unassembled WGS sequence"/>
</dbReference>
<evidence type="ECO:0000313" key="10">
    <source>
        <dbReference type="Proteomes" id="UP000714817"/>
    </source>
</evidence>
<dbReference type="InterPro" id="IPR038476">
    <property type="entry name" value="UvrC_RNase_H_dom_sf"/>
</dbReference>
<dbReference type="Pfam" id="PF08459">
    <property type="entry name" value="UvrC_RNaseH_dom"/>
    <property type="match status" value="1"/>
</dbReference>
<dbReference type="InterPro" id="IPR000305">
    <property type="entry name" value="GIY-YIG_endonuc"/>
</dbReference>
<evidence type="ECO:0000256" key="1">
    <source>
        <dbReference type="ARBA" id="ARBA00022490"/>
    </source>
</evidence>
<dbReference type="PROSITE" id="PS50165">
    <property type="entry name" value="UVRC"/>
    <property type="match status" value="1"/>
</dbReference>
<dbReference type="SUPFAM" id="SSF46600">
    <property type="entry name" value="C-terminal UvrC-binding domain of UvrB"/>
    <property type="match status" value="1"/>
</dbReference>
<dbReference type="InterPro" id="IPR001943">
    <property type="entry name" value="UVR_dom"/>
</dbReference>
<proteinExistence type="predicted"/>
<dbReference type="PANTHER" id="PTHR30562:SF1">
    <property type="entry name" value="UVRABC SYSTEM PROTEIN C"/>
    <property type="match status" value="1"/>
</dbReference>
<keyword evidence="3" id="KW-0228">DNA excision</keyword>